<feature type="domain" description="Partial AB-hydrolase lipase" evidence="4">
    <location>
        <begin position="17"/>
        <end position="75"/>
    </location>
</feature>
<keyword evidence="2" id="KW-0442">Lipid degradation</keyword>
<dbReference type="InterPro" id="IPR022742">
    <property type="entry name" value="Hydrolase_4"/>
</dbReference>
<evidence type="ECO:0000313" key="6">
    <source>
        <dbReference type="EMBL" id="ARI45077.1"/>
    </source>
</evidence>
<gene>
    <name evidence="6" type="primary">Lip1</name>
</gene>
<comment type="similarity">
    <text evidence="1 2">Belongs to the AB hydrolase superfamily. Lipase family.</text>
</comment>
<feature type="domain" description="Serine aminopeptidase S33" evidence="5">
    <location>
        <begin position="82"/>
        <end position="195"/>
    </location>
</feature>
<name>A0A1W5YLL7_LEPDE</name>
<dbReference type="FunFam" id="3.40.50.1820:FF:000179">
    <property type="entry name" value="Lipase"/>
    <property type="match status" value="1"/>
</dbReference>
<keyword evidence="2" id="KW-0378">Hydrolase</keyword>
<protein>
    <recommendedName>
        <fullName evidence="2">Lipase</fullName>
    </recommendedName>
</protein>
<evidence type="ECO:0000259" key="5">
    <source>
        <dbReference type="Pfam" id="PF12146"/>
    </source>
</evidence>
<keyword evidence="2" id="KW-0443">Lipid metabolism</keyword>
<dbReference type="GO" id="GO:0016788">
    <property type="term" value="F:hydrolase activity, acting on ester bonds"/>
    <property type="evidence" value="ECO:0007669"/>
    <property type="project" value="InterPro"/>
</dbReference>
<evidence type="ECO:0000259" key="4">
    <source>
        <dbReference type="Pfam" id="PF04083"/>
    </source>
</evidence>
<dbReference type="EMBL" id="KX147673">
    <property type="protein sequence ID" value="ARI45077.1"/>
    <property type="molecule type" value="mRNA"/>
</dbReference>
<dbReference type="GO" id="GO:0016042">
    <property type="term" value="P:lipid catabolic process"/>
    <property type="evidence" value="ECO:0007669"/>
    <property type="project" value="UniProtKB-KW"/>
</dbReference>
<feature type="active site" description="Nucleophile" evidence="3">
    <location>
        <position position="153"/>
    </location>
</feature>
<evidence type="ECO:0000256" key="2">
    <source>
        <dbReference type="PIRNR" id="PIRNR000862"/>
    </source>
</evidence>
<dbReference type="Gene3D" id="3.40.50.1820">
    <property type="entry name" value="alpha/beta hydrolase"/>
    <property type="match status" value="1"/>
</dbReference>
<reference evidence="6" key="1">
    <citation type="submission" date="2016-04" db="EMBL/GenBank/DDBJ databases">
        <title>Trehalose plays important roles in food consumption, sugar absorption, neuron nutrition and chitin biosynthesis in Leptinotarsa larvae.</title>
        <authorList>
            <person name="Shi J.-F."/>
        </authorList>
    </citation>
    <scope>NUCLEOTIDE SEQUENCE</scope>
</reference>
<evidence type="ECO:0000256" key="1">
    <source>
        <dbReference type="ARBA" id="ARBA00010701"/>
    </source>
</evidence>
<dbReference type="PANTHER" id="PTHR11005">
    <property type="entry name" value="LYSOSOMAL ACID LIPASE-RELATED"/>
    <property type="match status" value="1"/>
</dbReference>
<dbReference type="SUPFAM" id="SSF53474">
    <property type="entry name" value="alpha/beta-Hydrolases"/>
    <property type="match status" value="1"/>
</dbReference>
<accession>A0A1W5YLL7</accession>
<dbReference type="PIRSF" id="PIRSF000862">
    <property type="entry name" value="Steryl_ester_lip"/>
    <property type="match status" value="1"/>
</dbReference>
<feature type="active site" description="Charge relay system" evidence="3">
    <location>
        <position position="359"/>
    </location>
</feature>
<dbReference type="InterPro" id="IPR006693">
    <property type="entry name" value="AB_hydrolase_lipase"/>
</dbReference>
<feature type="active site" description="Charge relay system" evidence="3">
    <location>
        <position position="328"/>
    </location>
</feature>
<dbReference type="AlphaFoldDB" id="A0A1W5YLL7"/>
<organism evidence="6">
    <name type="scientific">Leptinotarsa decemlineata</name>
    <name type="common">Colorado potato beetle</name>
    <name type="synonym">Doryphora decemlineata</name>
    <dbReference type="NCBI Taxonomy" id="7539"/>
    <lineage>
        <taxon>Eukaryota</taxon>
        <taxon>Metazoa</taxon>
        <taxon>Ecdysozoa</taxon>
        <taxon>Arthropoda</taxon>
        <taxon>Hexapoda</taxon>
        <taxon>Insecta</taxon>
        <taxon>Pterygota</taxon>
        <taxon>Neoptera</taxon>
        <taxon>Endopterygota</taxon>
        <taxon>Coleoptera</taxon>
        <taxon>Polyphaga</taxon>
        <taxon>Cucujiformia</taxon>
        <taxon>Chrysomeloidea</taxon>
        <taxon>Chrysomelidae</taxon>
        <taxon>Chrysomelinae</taxon>
        <taxon>Doryphorini</taxon>
        <taxon>Leptinotarsa</taxon>
    </lineage>
</organism>
<proteinExistence type="evidence at transcript level"/>
<dbReference type="OrthoDB" id="9974421at2759"/>
<dbReference type="InterPro" id="IPR025483">
    <property type="entry name" value="Lipase_euk"/>
</dbReference>
<dbReference type="Pfam" id="PF12146">
    <property type="entry name" value="Hydrolase_4"/>
    <property type="match status" value="1"/>
</dbReference>
<sequence length="384" mass="44430">MNFFDYTFFISILQRNLVEGYGYPFESHDVISGSGYILTLHRIPHGIKKKHWKTLNRPVALFQHGLVASSDAFLFRGPDFDLPYTLADAGYDVWLSNMRGNVYSRKHKTMDSTKDLQFWDFTLHEIGVQDYPAIFDYILNKTKQQDLYFLGHSVGSTAGFILCSAMPEYNKKIKLHLSLAPLVYVNHSITLAQKMLILPGLSVMETAMSNGIYNCFPRRPFFSRMMQMICEDGMIFQRLCLKAVFTVVGQKNSQFNTSYLPSCFEYFPAGTSMFLMQHTLQLYVKGDFSPFDYGNETHNMQKYNESIPAPYNLSMVTHPVLLYYGSEDILVTEEDIISTLQKLPNSLGKFQVPFENFNHMDFMWGKDAKELLYDKLIVMMDKYR</sequence>
<dbReference type="Pfam" id="PF04083">
    <property type="entry name" value="Abhydro_lipase"/>
    <property type="match status" value="1"/>
</dbReference>
<evidence type="ECO:0000256" key="3">
    <source>
        <dbReference type="PIRSR" id="PIRSR000862-1"/>
    </source>
</evidence>
<dbReference type="InterPro" id="IPR029058">
    <property type="entry name" value="AB_hydrolase_fold"/>
</dbReference>